<dbReference type="Pfam" id="PF00188">
    <property type="entry name" value="CAP"/>
    <property type="match status" value="1"/>
</dbReference>
<dbReference type="Gene3D" id="3.40.33.10">
    <property type="entry name" value="CAP"/>
    <property type="match status" value="2"/>
</dbReference>
<dbReference type="AlphaFoldDB" id="A3U2H5"/>
<dbReference type="PANTHER" id="PTHR31157:SF1">
    <property type="entry name" value="SCP DOMAIN-CONTAINING PROTEIN"/>
    <property type="match status" value="1"/>
</dbReference>
<dbReference type="EMBL" id="AAMO01000012">
    <property type="protein sequence ID" value="EAQ01549.1"/>
    <property type="molecule type" value="Genomic_DNA"/>
</dbReference>
<dbReference type="InterPro" id="IPR014044">
    <property type="entry name" value="CAP_dom"/>
</dbReference>
<comment type="caution">
    <text evidence="2">The sequence shown here is derived from an EMBL/GenBank/DDBJ whole genome shotgun (WGS) entry which is preliminary data.</text>
</comment>
<evidence type="ECO:0000259" key="1">
    <source>
        <dbReference type="Pfam" id="PF00188"/>
    </source>
</evidence>
<gene>
    <name evidence="2" type="ORF">OB2597_03893</name>
</gene>
<proteinExistence type="predicted"/>
<organism evidence="2 3">
    <name type="scientific">Pseudooceanicola batsensis (strain ATCC BAA-863 / DSM 15984 / KCTC 12145 / HTCC2597)</name>
    <name type="common">Oceanicola batsensis</name>
    <dbReference type="NCBI Taxonomy" id="252305"/>
    <lineage>
        <taxon>Bacteria</taxon>
        <taxon>Pseudomonadati</taxon>
        <taxon>Pseudomonadota</taxon>
        <taxon>Alphaproteobacteria</taxon>
        <taxon>Rhodobacterales</taxon>
        <taxon>Paracoccaceae</taxon>
        <taxon>Pseudooceanicola</taxon>
    </lineage>
</organism>
<name>A3U2H5_PSEBH</name>
<evidence type="ECO:0000313" key="3">
    <source>
        <dbReference type="Proteomes" id="UP000004318"/>
    </source>
</evidence>
<dbReference type="PANTHER" id="PTHR31157">
    <property type="entry name" value="SCP DOMAIN-CONTAINING PROTEIN"/>
    <property type="match status" value="1"/>
</dbReference>
<feature type="domain" description="SCP" evidence="1">
    <location>
        <begin position="28"/>
        <end position="150"/>
    </location>
</feature>
<keyword evidence="3" id="KW-1185">Reference proteome</keyword>
<sequence length="297" mass="31218">MIGAIFGALAVPGVAQDADLDTLRSRALELVNADRDEQGLPALSRGETLDRSAQAHAEDMLRRDFYAHTGPDGNGPRDRFLTAGGSEWELVAENIARCRGCGDLSRERIEAFQEGWMNSPEHRANILREGLTRFGFGAAAGEDEIFAVQTFAGPGMSRGKSSEPAGEGAITDLAVAAINAARDDNGVAPLEPNAALTEGARSLVPEDLGSFTLEGMDGLRSALPAEGPRWRAVQAVAAACGGCGARITEGDVEGFVSDWLAGSRAAQLLREEMTDAGMVVRMNGAGRKVALLLLGAR</sequence>
<dbReference type="InterPro" id="IPR035940">
    <property type="entry name" value="CAP_sf"/>
</dbReference>
<dbReference type="SUPFAM" id="SSF55797">
    <property type="entry name" value="PR-1-like"/>
    <property type="match status" value="1"/>
</dbReference>
<dbReference type="STRING" id="252305.OB2597_03893"/>
<reference evidence="2 3" key="1">
    <citation type="journal article" date="2010" name="J. Bacteriol.">
        <title>Genome sequences of Oceanicola granulosus HTCC2516(T) and Oceanicola batsensis HTCC2597(TDelta).</title>
        <authorList>
            <person name="Thrash J.C."/>
            <person name="Cho J.C."/>
            <person name="Vergin K.L."/>
            <person name="Giovannoni S.J."/>
        </authorList>
    </citation>
    <scope>NUCLEOTIDE SEQUENCE [LARGE SCALE GENOMIC DNA]</scope>
    <source>
        <strain evidence="3">ATCC BAA-863 / DSM 15984 / KCTC 12145 / HTCC2597</strain>
    </source>
</reference>
<evidence type="ECO:0000313" key="2">
    <source>
        <dbReference type="EMBL" id="EAQ01549.1"/>
    </source>
</evidence>
<dbReference type="HOGENOM" id="CLU_936384_0_0_5"/>
<dbReference type="CDD" id="cd05379">
    <property type="entry name" value="CAP_bacterial"/>
    <property type="match status" value="1"/>
</dbReference>
<dbReference type="eggNOG" id="COG2340">
    <property type="taxonomic scope" value="Bacteria"/>
</dbReference>
<protein>
    <recommendedName>
        <fullName evidence="1">SCP domain-containing protein</fullName>
    </recommendedName>
</protein>
<accession>A3U2H5</accession>
<dbReference type="Proteomes" id="UP000004318">
    <property type="component" value="Unassembled WGS sequence"/>
</dbReference>